<feature type="transmembrane region" description="Helical" evidence="1">
    <location>
        <begin position="30"/>
        <end position="48"/>
    </location>
</feature>
<feature type="transmembrane region" description="Helical" evidence="1">
    <location>
        <begin position="101"/>
        <end position="119"/>
    </location>
</feature>
<accession>A0A4Q9Z5A9</accession>
<keyword evidence="1" id="KW-1133">Transmembrane helix</keyword>
<keyword evidence="3" id="KW-1185">Reference proteome</keyword>
<dbReference type="EMBL" id="SJPE01000002">
    <property type="protein sequence ID" value="TBX70604.1"/>
    <property type="molecule type" value="Genomic_DNA"/>
</dbReference>
<dbReference type="OrthoDB" id="114919at2"/>
<keyword evidence="1" id="KW-0472">Membrane</keyword>
<feature type="transmembrane region" description="Helical" evidence="1">
    <location>
        <begin position="238"/>
        <end position="259"/>
    </location>
</feature>
<dbReference type="Proteomes" id="UP000293300">
    <property type="component" value="Unassembled WGS sequence"/>
</dbReference>
<reference evidence="2 3" key="1">
    <citation type="submission" date="2019-02" db="EMBL/GenBank/DDBJ databases">
        <title>Flavobacterium sp. RD-2-33 isolated from forest soil.</title>
        <authorList>
            <person name="Chaudhary D.K."/>
        </authorList>
    </citation>
    <scope>NUCLEOTIDE SEQUENCE [LARGE SCALE GENOMIC DNA]</scope>
    <source>
        <strain evidence="2 3">RD-2-33</strain>
    </source>
</reference>
<feature type="transmembrane region" description="Helical" evidence="1">
    <location>
        <begin position="304"/>
        <end position="321"/>
    </location>
</feature>
<feature type="transmembrane region" description="Helical" evidence="1">
    <location>
        <begin position="60"/>
        <end position="81"/>
    </location>
</feature>
<dbReference type="AlphaFoldDB" id="A0A4Q9Z5A9"/>
<proteinExistence type="predicted"/>
<protein>
    <submittedName>
        <fullName evidence="2">Uncharacterized protein</fullName>
    </submittedName>
</protein>
<sequence length="336" mass="38450">MNTKETDILNIILIIVSLALAFNLPFELFLFSYAFLGPLHYLTEINWLKEKNYFLRETKWIWFFVTMAFLLCVPLFLKLLSSTSLGSIAGYQNFLDFMNKIGDEIIVVSLMLALGLIYFKKKKQLILFLLLSLSVVITLLNYLPAMALTMVVFVPTIVHVYFFTLLFMIYGTIHSKSTPGIIAIVLLILVPLIIMTSHINTADYFPLKEKTVTSFNGSNFGILTFNLSHLFEATPEGAFNFMSVLAIKTQIFIAFAYTYHYLNWFSKTSVIGWNKNLSKTKTYTILAIWAVSIALYLYEYRIGFIALLFLSLIHVFLEFPLNMTSIKGIVAKVKVK</sequence>
<feature type="transmembrane region" description="Helical" evidence="1">
    <location>
        <begin position="7"/>
        <end position="24"/>
    </location>
</feature>
<feature type="transmembrane region" description="Helical" evidence="1">
    <location>
        <begin position="180"/>
        <end position="199"/>
    </location>
</feature>
<evidence type="ECO:0000313" key="3">
    <source>
        <dbReference type="Proteomes" id="UP000293300"/>
    </source>
</evidence>
<gene>
    <name evidence="2" type="ORF">EZL74_02705</name>
</gene>
<comment type="caution">
    <text evidence="2">The sequence shown here is derived from an EMBL/GenBank/DDBJ whole genome shotgun (WGS) entry which is preliminary data.</text>
</comment>
<evidence type="ECO:0000256" key="1">
    <source>
        <dbReference type="SAM" id="Phobius"/>
    </source>
</evidence>
<dbReference type="RefSeq" id="WP_131475055.1">
    <property type="nucleotide sequence ID" value="NZ_SJPE01000002.1"/>
</dbReference>
<name>A0A4Q9Z5A9_9FLAO</name>
<evidence type="ECO:0000313" key="2">
    <source>
        <dbReference type="EMBL" id="TBX70604.1"/>
    </source>
</evidence>
<feature type="transmembrane region" description="Helical" evidence="1">
    <location>
        <begin position="150"/>
        <end position="173"/>
    </location>
</feature>
<feature type="transmembrane region" description="Helical" evidence="1">
    <location>
        <begin position="280"/>
        <end position="298"/>
    </location>
</feature>
<keyword evidence="1" id="KW-0812">Transmembrane</keyword>
<feature type="transmembrane region" description="Helical" evidence="1">
    <location>
        <begin position="126"/>
        <end position="144"/>
    </location>
</feature>
<organism evidence="2 3">
    <name type="scientific">Flavobacterium silvisoli</name>
    <dbReference type="NCBI Taxonomy" id="2529433"/>
    <lineage>
        <taxon>Bacteria</taxon>
        <taxon>Pseudomonadati</taxon>
        <taxon>Bacteroidota</taxon>
        <taxon>Flavobacteriia</taxon>
        <taxon>Flavobacteriales</taxon>
        <taxon>Flavobacteriaceae</taxon>
        <taxon>Flavobacterium</taxon>
    </lineage>
</organism>